<feature type="transmembrane region" description="Helical" evidence="2">
    <location>
        <begin position="76"/>
        <end position="96"/>
    </location>
</feature>
<sequence>MSEQTDPGHGGGTSTGTGGDTAPRPEPIRFFGTTWVDHDGGYGARRAGVAVGALAAAAAGAFVLRLGYQGLTIAEVGGFVNGLVIVMFAVCSAIAFRKTWEGFTRRPTGTGPDSLYSLKAIGFVGILLAYFCRALIEAPGEKLHREEYKTARARYDRRRSTRSGNPAHRGRKRR</sequence>
<dbReference type="RefSeq" id="WP_003959034.1">
    <property type="nucleotide sequence ID" value="NZ_CM000913.1"/>
</dbReference>
<feature type="transmembrane region" description="Helical" evidence="2">
    <location>
        <begin position="116"/>
        <end position="136"/>
    </location>
</feature>
<dbReference type="Proteomes" id="UP000002357">
    <property type="component" value="Chromosome"/>
</dbReference>
<dbReference type="AlphaFoldDB" id="B5H3Z9"/>
<accession>B5H3Z9</accession>
<keyword evidence="2" id="KW-0812">Transmembrane</keyword>
<keyword evidence="2" id="KW-1133">Transmembrane helix</keyword>
<keyword evidence="4" id="KW-1185">Reference proteome</keyword>
<dbReference type="GeneID" id="93731059"/>
<organism evidence="3 4">
    <name type="scientific">Streptomyces clavuligerus</name>
    <dbReference type="NCBI Taxonomy" id="1901"/>
    <lineage>
        <taxon>Bacteria</taxon>
        <taxon>Bacillati</taxon>
        <taxon>Actinomycetota</taxon>
        <taxon>Actinomycetes</taxon>
        <taxon>Kitasatosporales</taxon>
        <taxon>Streptomycetaceae</taxon>
        <taxon>Streptomyces</taxon>
    </lineage>
</organism>
<gene>
    <name evidence="3" type="ORF">SCLAV_2364</name>
</gene>
<evidence type="ECO:0000256" key="2">
    <source>
        <dbReference type="SAM" id="Phobius"/>
    </source>
</evidence>
<dbReference type="eggNOG" id="ENOG5033UUA">
    <property type="taxonomic scope" value="Bacteria"/>
</dbReference>
<dbReference type="KEGG" id="sclf:BB341_16585"/>
<feature type="transmembrane region" description="Helical" evidence="2">
    <location>
        <begin position="47"/>
        <end position="64"/>
    </location>
</feature>
<protein>
    <submittedName>
        <fullName evidence="3">Integral membrane protein</fullName>
    </submittedName>
</protein>
<evidence type="ECO:0000313" key="4">
    <source>
        <dbReference type="Proteomes" id="UP000002357"/>
    </source>
</evidence>
<proteinExistence type="predicted"/>
<evidence type="ECO:0000256" key="1">
    <source>
        <dbReference type="SAM" id="MobiDB-lite"/>
    </source>
</evidence>
<evidence type="ECO:0000313" key="3">
    <source>
        <dbReference type="EMBL" id="EFG07437.1"/>
    </source>
</evidence>
<feature type="region of interest" description="Disordered" evidence="1">
    <location>
        <begin position="152"/>
        <end position="174"/>
    </location>
</feature>
<dbReference type="OrthoDB" id="4329566at2"/>
<keyword evidence="2" id="KW-0472">Membrane</keyword>
<feature type="compositionally biased region" description="Gly residues" evidence="1">
    <location>
        <begin position="8"/>
        <end position="19"/>
    </location>
</feature>
<dbReference type="STRING" id="1901.BB341_16585"/>
<feature type="region of interest" description="Disordered" evidence="1">
    <location>
        <begin position="1"/>
        <end position="24"/>
    </location>
</feature>
<dbReference type="EMBL" id="CM000913">
    <property type="protein sequence ID" value="EFG07437.1"/>
    <property type="molecule type" value="Genomic_DNA"/>
</dbReference>
<reference evidence="3 4" key="1">
    <citation type="journal article" date="2010" name="Genome Biol. Evol.">
        <title>The sequence of a 1.8-mb bacterial linear plasmid reveals a rich evolutionary reservoir of secondary metabolic pathways.</title>
        <authorList>
            <person name="Medema M.H."/>
            <person name="Trefzer A."/>
            <person name="Kovalchuk A."/>
            <person name="van den Berg M."/>
            <person name="Mueller U."/>
            <person name="Heijne W."/>
            <person name="Wu L."/>
            <person name="Alam M.T."/>
            <person name="Ronning C.M."/>
            <person name="Nierman W.C."/>
            <person name="Bovenberg R.A.L."/>
            <person name="Breitling R."/>
            <person name="Takano E."/>
        </authorList>
    </citation>
    <scope>NUCLEOTIDE SEQUENCE [LARGE SCALE GENOMIC DNA]</scope>
    <source>
        <strain evidence="4">ATCC 27064 / DSM 738 / JCM 4710 / NBRC 13307 / NCIMB 12785 / NRRL 3585 / VKM Ac-602</strain>
    </source>
</reference>
<name>B5H3Z9_STRCL</name>